<proteinExistence type="predicted"/>
<reference evidence="1 2" key="1">
    <citation type="submission" date="2018-07" db="EMBL/GenBank/DDBJ databases">
        <title>Genome assembly of strain KB82.</title>
        <authorList>
            <person name="Kukolya J."/>
            <person name="Horvath B."/>
            <person name="Nagy I."/>
            <person name="Toth A."/>
        </authorList>
    </citation>
    <scope>NUCLEOTIDE SEQUENCE [LARGE SCALE GENOMIC DNA]</scope>
    <source>
        <strain evidence="1 2">Kb82</strain>
    </source>
</reference>
<dbReference type="Proteomes" id="UP000640614">
    <property type="component" value="Unassembled WGS sequence"/>
</dbReference>
<sequence length="66" mass="7958">MSLNDWNSNQFNYLIMFKKISKTKEVKKFVANDVQKLTVKELKQTLGGYQEPILCYDEIRNRYYKC</sequence>
<evidence type="ECO:0008006" key="3">
    <source>
        <dbReference type="Google" id="ProtNLM"/>
    </source>
</evidence>
<keyword evidence="2" id="KW-1185">Reference proteome</keyword>
<gene>
    <name evidence="1" type="ORF">C4F50_25225</name>
</gene>
<name>A0ABR9TS78_9FLAO</name>
<evidence type="ECO:0000313" key="2">
    <source>
        <dbReference type="Proteomes" id="UP000640614"/>
    </source>
</evidence>
<dbReference type="EMBL" id="PRDM01000007">
    <property type="protein sequence ID" value="MBE8728231.1"/>
    <property type="molecule type" value="Genomic_DNA"/>
</dbReference>
<organism evidence="1 2">
    <name type="scientific">Flavobacterium hungaricum</name>
    <dbReference type="NCBI Taxonomy" id="2082725"/>
    <lineage>
        <taxon>Bacteria</taxon>
        <taxon>Pseudomonadati</taxon>
        <taxon>Bacteroidota</taxon>
        <taxon>Flavobacteriia</taxon>
        <taxon>Flavobacteriales</taxon>
        <taxon>Flavobacteriaceae</taxon>
        <taxon>Flavobacterium</taxon>
    </lineage>
</organism>
<protein>
    <recommendedName>
        <fullName evidence="3">Bacteriocin-type signal sequence-containing protein</fullName>
    </recommendedName>
</protein>
<comment type="caution">
    <text evidence="1">The sequence shown here is derived from an EMBL/GenBank/DDBJ whole genome shotgun (WGS) entry which is preliminary data.</text>
</comment>
<evidence type="ECO:0000313" key="1">
    <source>
        <dbReference type="EMBL" id="MBE8728231.1"/>
    </source>
</evidence>
<accession>A0ABR9TS78</accession>